<dbReference type="PANTHER" id="PTHR14485">
    <property type="entry name" value="TETRATRICOPEPTIDE REPEAT PROTEIN 23"/>
    <property type="match status" value="1"/>
</dbReference>
<dbReference type="EMBL" id="LSMT01000242">
    <property type="protein sequence ID" value="PFX22365.1"/>
    <property type="molecule type" value="Genomic_DNA"/>
</dbReference>
<feature type="region of interest" description="Disordered" evidence="1">
    <location>
        <begin position="1"/>
        <end position="36"/>
    </location>
</feature>
<evidence type="ECO:0000313" key="3">
    <source>
        <dbReference type="Proteomes" id="UP000225706"/>
    </source>
</evidence>
<comment type="caution">
    <text evidence="2">The sequence shown here is derived from an EMBL/GenBank/DDBJ whole genome shotgun (WGS) entry which is preliminary data.</text>
</comment>
<dbReference type="Pfam" id="PF13424">
    <property type="entry name" value="TPR_12"/>
    <property type="match status" value="1"/>
</dbReference>
<feature type="region of interest" description="Disordered" evidence="1">
    <location>
        <begin position="64"/>
        <end position="85"/>
    </location>
</feature>
<dbReference type="AlphaFoldDB" id="A0A2B4S1K5"/>
<dbReference type="SMART" id="SM00028">
    <property type="entry name" value="TPR"/>
    <property type="match status" value="3"/>
</dbReference>
<feature type="region of interest" description="Disordered" evidence="1">
    <location>
        <begin position="482"/>
        <end position="503"/>
    </location>
</feature>
<reference evidence="3" key="1">
    <citation type="journal article" date="2017" name="bioRxiv">
        <title>Comparative analysis of the genomes of Stylophora pistillata and Acropora digitifera provides evidence for extensive differences between species of corals.</title>
        <authorList>
            <person name="Voolstra C.R."/>
            <person name="Li Y."/>
            <person name="Liew Y.J."/>
            <person name="Baumgarten S."/>
            <person name="Zoccola D."/>
            <person name="Flot J.-F."/>
            <person name="Tambutte S."/>
            <person name="Allemand D."/>
            <person name="Aranda M."/>
        </authorList>
    </citation>
    <scope>NUCLEOTIDE SEQUENCE [LARGE SCALE GENOMIC DNA]</scope>
</reference>
<sequence length="503" mass="56102">MELEVSSVAGKTESDASVNRTDSASDDEEAYQTDQQKYVIEEVIHIPSASDNDPKNLGIAVWKNSSSEESDHEEGYKEGNSSSGYVRGLAPPQVLLKSYRRQAREFANNGDDRAVHDRIRCVALTRIIYGDNHWKLAKAYSKLSQAYLEQRGMAQQALIHAGNARDVLLAADAAKHQGRQIYDRSDVLPIMELMYLVMGQAQIALKNLQKAENSFKKAELVSREREELGLKQQDPGRRLQILMALGRVSLKTHKTGYALECLEKALEVAQEYYGADSKELILIYQSLARAEGSHGDTTSRERASELLMQAHDISKSKFGKDSVEFADSSFVMAVSYTDDDDCQDKAKKYLEDAITLYMKHRGPYANSTIKAQDELSRLLIRDGNLEEAVLLQKSVAEAKTVVYGDPSEQAAASYQMMGSVRLKQGRTQQALKWLTKAYNMLSATLGKSHKSTKEMADTISRIKMSPDAQKFLSSEDKLKKRPRFTQVVGRSKPLGYSSTPSGD</sequence>
<dbReference type="OrthoDB" id="9986634at2759"/>
<dbReference type="STRING" id="50429.A0A2B4S1K5"/>
<dbReference type="Proteomes" id="UP000225706">
    <property type="component" value="Unassembled WGS sequence"/>
</dbReference>
<protein>
    <submittedName>
        <fullName evidence="2">Tetratricopeptide repeat protein 23-like</fullName>
    </submittedName>
</protein>
<dbReference type="PANTHER" id="PTHR14485:SF2">
    <property type="entry name" value="FUNGAL STAND N-TERMINAL GOODBYE DOMAIN-CONTAINING PROTEIN"/>
    <property type="match status" value="1"/>
</dbReference>
<dbReference type="InterPro" id="IPR042621">
    <property type="entry name" value="TTC23/TTC23L"/>
</dbReference>
<accession>A0A2B4S1K5</accession>
<dbReference type="InterPro" id="IPR019734">
    <property type="entry name" value="TPR_rpt"/>
</dbReference>
<dbReference type="SUPFAM" id="SSF48452">
    <property type="entry name" value="TPR-like"/>
    <property type="match status" value="2"/>
</dbReference>
<dbReference type="Pfam" id="PF13181">
    <property type="entry name" value="TPR_8"/>
    <property type="match status" value="1"/>
</dbReference>
<name>A0A2B4S1K5_STYPI</name>
<gene>
    <name evidence="2" type="primary">Ttc23l</name>
    <name evidence="2" type="ORF">AWC38_SpisGene13117</name>
</gene>
<evidence type="ECO:0000313" key="2">
    <source>
        <dbReference type="EMBL" id="PFX22365.1"/>
    </source>
</evidence>
<proteinExistence type="predicted"/>
<evidence type="ECO:0000256" key="1">
    <source>
        <dbReference type="SAM" id="MobiDB-lite"/>
    </source>
</evidence>
<dbReference type="InterPro" id="IPR011990">
    <property type="entry name" value="TPR-like_helical_dom_sf"/>
</dbReference>
<keyword evidence="3" id="KW-1185">Reference proteome</keyword>
<organism evidence="2 3">
    <name type="scientific">Stylophora pistillata</name>
    <name type="common">Smooth cauliflower coral</name>
    <dbReference type="NCBI Taxonomy" id="50429"/>
    <lineage>
        <taxon>Eukaryota</taxon>
        <taxon>Metazoa</taxon>
        <taxon>Cnidaria</taxon>
        <taxon>Anthozoa</taxon>
        <taxon>Hexacorallia</taxon>
        <taxon>Scleractinia</taxon>
        <taxon>Astrocoeniina</taxon>
        <taxon>Pocilloporidae</taxon>
        <taxon>Stylophora</taxon>
    </lineage>
</organism>
<dbReference type="Gene3D" id="1.25.40.10">
    <property type="entry name" value="Tetratricopeptide repeat domain"/>
    <property type="match status" value="2"/>
</dbReference>